<sequence>MVNVNLIDSSLISIWHGYYSSRPLLTDIYQVFLGIKVKKRLFIQKFFGNENFILRN</sequence>
<comment type="caution">
    <text evidence="1">The sequence shown here is derived from an EMBL/GenBank/DDBJ whole genome shotgun (WGS) entry which is preliminary data.</text>
</comment>
<accession>A0A0E2B1V7</accession>
<reference evidence="1 2" key="1">
    <citation type="submission" date="2012-10" db="EMBL/GenBank/DDBJ databases">
        <authorList>
            <person name="Harkins D.M."/>
            <person name="Durkin A.S."/>
            <person name="Brinkac L.M."/>
            <person name="Selengut J.D."/>
            <person name="Sanka R."/>
            <person name="DePew J."/>
            <person name="Purushe J."/>
            <person name="Peacock S.J."/>
            <person name="Thaipadungpanit J."/>
            <person name="Wuthiekanun V.W."/>
            <person name="Day N.P."/>
            <person name="Vinetz J.M."/>
            <person name="Sutton G.G."/>
            <person name="Nelson W.C."/>
            <person name="Fouts D.E."/>
        </authorList>
    </citation>
    <scope>NUCLEOTIDE SEQUENCE [LARGE SCALE GENOMIC DNA]</scope>
    <source>
        <strain evidence="1 2">H1</strain>
    </source>
</reference>
<proteinExistence type="predicted"/>
<name>A0A0E2B1V7_9LEPT</name>
<evidence type="ECO:0000313" key="2">
    <source>
        <dbReference type="Proteomes" id="UP000006253"/>
    </source>
</evidence>
<protein>
    <submittedName>
        <fullName evidence="1">Uncharacterized protein</fullName>
    </submittedName>
</protein>
<dbReference type="EMBL" id="AHMY02000050">
    <property type="protein sequence ID" value="EKO15132.1"/>
    <property type="molecule type" value="Genomic_DNA"/>
</dbReference>
<dbReference type="AlphaFoldDB" id="A0A0E2B1V7"/>
<organism evidence="1 2">
    <name type="scientific">Leptospira kirschneri str. H1</name>
    <dbReference type="NCBI Taxonomy" id="1049966"/>
    <lineage>
        <taxon>Bacteria</taxon>
        <taxon>Pseudomonadati</taxon>
        <taxon>Spirochaetota</taxon>
        <taxon>Spirochaetia</taxon>
        <taxon>Leptospirales</taxon>
        <taxon>Leptospiraceae</taxon>
        <taxon>Leptospira</taxon>
    </lineage>
</organism>
<evidence type="ECO:0000313" key="1">
    <source>
        <dbReference type="EMBL" id="EKO15132.1"/>
    </source>
</evidence>
<dbReference type="Proteomes" id="UP000006253">
    <property type="component" value="Unassembled WGS sequence"/>
</dbReference>
<gene>
    <name evidence="1" type="ORF">LEP1GSC081_4491</name>
</gene>